<dbReference type="GO" id="GO:0008234">
    <property type="term" value="F:cysteine-type peptidase activity"/>
    <property type="evidence" value="ECO:0007669"/>
    <property type="project" value="InterPro"/>
</dbReference>
<evidence type="ECO:0000256" key="9">
    <source>
        <dbReference type="SAM" id="MobiDB-lite"/>
    </source>
</evidence>
<dbReference type="GO" id="GO:0016887">
    <property type="term" value="F:ATP hydrolysis activity"/>
    <property type="evidence" value="ECO:0007669"/>
    <property type="project" value="InterPro"/>
</dbReference>
<dbReference type="PROSITE" id="PS00211">
    <property type="entry name" value="ABC_TRANSPORTER_1"/>
    <property type="match status" value="1"/>
</dbReference>
<dbReference type="GO" id="GO:0140359">
    <property type="term" value="F:ABC-type transporter activity"/>
    <property type="evidence" value="ECO:0007669"/>
    <property type="project" value="InterPro"/>
</dbReference>
<dbReference type="Gene3D" id="3.90.70.10">
    <property type="entry name" value="Cysteine proteinases"/>
    <property type="match status" value="1"/>
</dbReference>
<feature type="transmembrane region" description="Helical" evidence="10">
    <location>
        <begin position="207"/>
        <end position="225"/>
    </location>
</feature>
<keyword evidence="4 10" id="KW-0812">Transmembrane</keyword>
<evidence type="ECO:0000256" key="3">
    <source>
        <dbReference type="ARBA" id="ARBA00022475"/>
    </source>
</evidence>
<dbReference type="GO" id="GO:0005886">
    <property type="term" value="C:plasma membrane"/>
    <property type="evidence" value="ECO:0007669"/>
    <property type="project" value="UniProtKB-SubCell"/>
</dbReference>
<reference evidence="14 15" key="1">
    <citation type="journal article" date="2015" name="Mol. Plant Microbe Interact.">
        <title>Comparative Genomic Analysis of Pseudomonas chlororaphis PCL1606 Reveals New Insight into Antifungal Compounds Involved in Biocontrol.</title>
        <authorList>
            <person name="Calderon C.E."/>
            <person name="Ramos C."/>
            <person name="de Vicente A."/>
            <person name="Cazorla F.M."/>
        </authorList>
    </citation>
    <scope>NUCLEOTIDE SEQUENCE [LARGE SCALE GENOMIC DNA]</scope>
    <source>
        <strain evidence="14 15">PCL1606</strain>
    </source>
</reference>
<dbReference type="SMART" id="SM00382">
    <property type="entry name" value="AAA"/>
    <property type="match status" value="1"/>
</dbReference>
<dbReference type="InterPro" id="IPR039421">
    <property type="entry name" value="Type_1_exporter"/>
</dbReference>
<dbReference type="KEGG" id="pcz:PCL1606_26200"/>
<dbReference type="InterPro" id="IPR011527">
    <property type="entry name" value="ABC1_TM_dom"/>
</dbReference>
<gene>
    <name evidence="14" type="ORF">PCL1606_26200</name>
</gene>
<evidence type="ECO:0000259" key="11">
    <source>
        <dbReference type="PROSITE" id="PS50893"/>
    </source>
</evidence>
<dbReference type="PANTHER" id="PTHR24221:SF606">
    <property type="entry name" value="COLICIN V SECRETION-PROCESSING ATP-BINDING PROTEIN"/>
    <property type="match status" value="1"/>
</dbReference>
<evidence type="ECO:0000256" key="6">
    <source>
        <dbReference type="ARBA" id="ARBA00022840"/>
    </source>
</evidence>
<proteinExistence type="predicted"/>
<dbReference type="SUPFAM" id="SSF52540">
    <property type="entry name" value="P-loop containing nucleoside triphosphate hydrolases"/>
    <property type="match status" value="1"/>
</dbReference>
<dbReference type="CDD" id="cd02419">
    <property type="entry name" value="Peptidase_C39C"/>
    <property type="match status" value="1"/>
</dbReference>
<sequence length="741" mass="80797">MMKLLDKLPGVGRKRLPLILQAQMAECGLACLAMIACYHGHDTDLAGLRRRFMPSVRGASLNDLVAHAAQLGLGARALRLELDELRHLSLPCMLHWEMNHFVVLKQVARDHVVVHDPARGLRRLTFAQLSPCFTGIALELHPVASFAPVGNKPALSLGRLIGQVSRIGQALALMLALSLAIEMAGILAPLYLQWVVDQVLVSADIDLLALLALGFLLLTLFHNLFDGLRAWGLSSFSSQLNVQWSTAVFAHLLKLPIGYFEQRHVGDVVSRFNAVHEIQHTLTSRFVGTLLDGLLAVVTLAVLFAYEATLAGWILASFCAYALVRYLAFRPLRNAQEEHLVHAARAETLLLESIRGARSLKIANQQEPRTHAYANAVVDAANRQVRVQRLSICFSSFQHLLIGVSRVVLIWAAARQVLDGGFSAGMLMAFISYADQFMTRASGLIDALIEFRMLRLHGERLADIVLSEVEADSGAGPAPVAPPTEPAPGIEVRGVRYRYADNQPWILDGCGFAVAPGESLALVGASGQGKSTLTKLLLGLVSPQEGCVLVDGVDLRTIGPRAYRDRIACVMQDDILFAGTIEDNISFFAAEPDRARIEEVARLAQIHHDIGAMPMGYQTLVGDMGDALSGGQRQRVLLARALYRRPSILVLDEATSHLDIDCERRVNAAIAELPITRIIVAHRAETILSADRVIEIEGGKAREVTDASASLRSRKACDPIRPDRPAEADVPADSRHAISKE</sequence>
<dbReference type="PROSITE" id="PS50929">
    <property type="entry name" value="ABC_TM1F"/>
    <property type="match status" value="1"/>
</dbReference>
<dbReference type="SUPFAM" id="SSF90123">
    <property type="entry name" value="ABC transporter transmembrane region"/>
    <property type="match status" value="1"/>
</dbReference>
<dbReference type="InterPro" id="IPR017871">
    <property type="entry name" value="ABC_transporter-like_CS"/>
</dbReference>
<feature type="domain" description="ABC transmembrane type-1" evidence="12">
    <location>
        <begin position="172"/>
        <end position="453"/>
    </location>
</feature>
<evidence type="ECO:0000259" key="12">
    <source>
        <dbReference type="PROSITE" id="PS50929"/>
    </source>
</evidence>
<dbReference type="AlphaFoldDB" id="A0A0D5XYB0"/>
<evidence type="ECO:0000313" key="14">
    <source>
        <dbReference type="EMBL" id="AKA24071.1"/>
    </source>
</evidence>
<keyword evidence="7 10" id="KW-1133">Transmembrane helix</keyword>
<evidence type="ECO:0000313" key="15">
    <source>
        <dbReference type="Proteomes" id="UP000032748"/>
    </source>
</evidence>
<keyword evidence="2" id="KW-0813">Transport</keyword>
<evidence type="ECO:0000256" key="7">
    <source>
        <dbReference type="ARBA" id="ARBA00022989"/>
    </source>
</evidence>
<dbReference type="FunFam" id="3.40.50.300:FF:000299">
    <property type="entry name" value="ABC transporter ATP-binding protein/permease"/>
    <property type="match status" value="1"/>
</dbReference>
<evidence type="ECO:0000256" key="2">
    <source>
        <dbReference type="ARBA" id="ARBA00022448"/>
    </source>
</evidence>
<dbReference type="PROSITE" id="PS50893">
    <property type="entry name" value="ABC_TRANSPORTER_2"/>
    <property type="match status" value="1"/>
</dbReference>
<evidence type="ECO:0000256" key="1">
    <source>
        <dbReference type="ARBA" id="ARBA00004651"/>
    </source>
</evidence>
<dbReference type="InterPro" id="IPR003593">
    <property type="entry name" value="AAA+_ATPase"/>
</dbReference>
<evidence type="ECO:0000256" key="5">
    <source>
        <dbReference type="ARBA" id="ARBA00022741"/>
    </source>
</evidence>
<dbReference type="InterPro" id="IPR033838">
    <property type="entry name" value="CvaB_peptidase"/>
</dbReference>
<evidence type="ECO:0000256" key="4">
    <source>
        <dbReference type="ARBA" id="ARBA00022692"/>
    </source>
</evidence>
<feature type="transmembrane region" description="Helical" evidence="10">
    <location>
        <begin position="392"/>
        <end position="414"/>
    </location>
</feature>
<dbReference type="PANTHER" id="PTHR24221">
    <property type="entry name" value="ATP-BINDING CASSETTE SUB-FAMILY B"/>
    <property type="match status" value="1"/>
</dbReference>
<dbReference type="CDD" id="cd18567">
    <property type="entry name" value="ABC_6TM_CvaB_RaxB_like"/>
    <property type="match status" value="1"/>
</dbReference>
<accession>A0A0D5XYB0</accession>
<dbReference type="GO" id="GO:0034040">
    <property type="term" value="F:ATPase-coupled lipid transmembrane transporter activity"/>
    <property type="evidence" value="ECO:0007669"/>
    <property type="project" value="TreeGrafter"/>
</dbReference>
<keyword evidence="5" id="KW-0547">Nucleotide-binding</keyword>
<feature type="transmembrane region" description="Helical" evidence="10">
    <location>
        <begin position="170"/>
        <end position="192"/>
    </location>
</feature>
<feature type="region of interest" description="Disordered" evidence="9">
    <location>
        <begin position="702"/>
        <end position="741"/>
    </location>
</feature>
<name>A0A0D5XYB0_9PSED</name>
<dbReference type="InterPro" id="IPR027417">
    <property type="entry name" value="P-loop_NTPase"/>
</dbReference>
<feature type="compositionally biased region" description="Basic and acidic residues" evidence="9">
    <location>
        <begin position="715"/>
        <end position="741"/>
    </location>
</feature>
<evidence type="ECO:0000256" key="8">
    <source>
        <dbReference type="ARBA" id="ARBA00023136"/>
    </source>
</evidence>
<dbReference type="InterPro" id="IPR003439">
    <property type="entry name" value="ABC_transporter-like_ATP-bd"/>
</dbReference>
<dbReference type="Gene3D" id="1.20.1560.10">
    <property type="entry name" value="ABC transporter type 1, transmembrane domain"/>
    <property type="match status" value="1"/>
</dbReference>
<dbReference type="PROSITE" id="PS50990">
    <property type="entry name" value="PEPTIDASE_C39"/>
    <property type="match status" value="1"/>
</dbReference>
<keyword evidence="3" id="KW-1003">Cell membrane</keyword>
<dbReference type="InterPro" id="IPR036640">
    <property type="entry name" value="ABC1_TM_sf"/>
</dbReference>
<feature type="domain" description="Peptidase C39" evidence="13">
    <location>
        <begin position="21"/>
        <end position="140"/>
    </location>
</feature>
<dbReference type="PATRIC" id="fig|587753.10.peg.2612"/>
<dbReference type="Proteomes" id="UP000032748">
    <property type="component" value="Chromosome"/>
</dbReference>
<comment type="subcellular location">
    <subcellularLocation>
        <location evidence="1">Cell membrane</location>
        <topology evidence="1">Multi-pass membrane protein</topology>
    </subcellularLocation>
</comment>
<protein>
    <submittedName>
        <fullName evidence="14">ABC transporter</fullName>
    </submittedName>
</protein>
<dbReference type="GO" id="GO:0005524">
    <property type="term" value="F:ATP binding"/>
    <property type="evidence" value="ECO:0007669"/>
    <property type="project" value="UniProtKB-KW"/>
</dbReference>
<keyword evidence="6" id="KW-0067">ATP-binding</keyword>
<dbReference type="Pfam" id="PF03412">
    <property type="entry name" value="Peptidase_C39"/>
    <property type="match status" value="1"/>
</dbReference>
<dbReference type="Pfam" id="PF00005">
    <property type="entry name" value="ABC_tran"/>
    <property type="match status" value="1"/>
</dbReference>
<dbReference type="GO" id="GO:0006508">
    <property type="term" value="P:proteolysis"/>
    <property type="evidence" value="ECO:0007669"/>
    <property type="project" value="InterPro"/>
</dbReference>
<dbReference type="InterPro" id="IPR005074">
    <property type="entry name" value="Peptidase_C39"/>
</dbReference>
<dbReference type="Pfam" id="PF00664">
    <property type="entry name" value="ABC_membrane"/>
    <property type="match status" value="1"/>
</dbReference>
<evidence type="ECO:0000256" key="10">
    <source>
        <dbReference type="SAM" id="Phobius"/>
    </source>
</evidence>
<organism evidence="14 15">
    <name type="scientific">Pseudomonas chlororaphis</name>
    <dbReference type="NCBI Taxonomy" id="587753"/>
    <lineage>
        <taxon>Bacteria</taxon>
        <taxon>Pseudomonadati</taxon>
        <taxon>Pseudomonadota</taxon>
        <taxon>Gammaproteobacteria</taxon>
        <taxon>Pseudomonadales</taxon>
        <taxon>Pseudomonadaceae</taxon>
        <taxon>Pseudomonas</taxon>
    </lineage>
</organism>
<dbReference type="Gene3D" id="3.40.50.300">
    <property type="entry name" value="P-loop containing nucleotide triphosphate hydrolases"/>
    <property type="match status" value="1"/>
</dbReference>
<dbReference type="CDD" id="cd03246">
    <property type="entry name" value="ABCC_Protease_Secretion"/>
    <property type="match status" value="1"/>
</dbReference>
<keyword evidence="8 10" id="KW-0472">Membrane</keyword>
<dbReference type="EMBL" id="CP011110">
    <property type="protein sequence ID" value="AKA24071.1"/>
    <property type="molecule type" value="Genomic_DNA"/>
</dbReference>
<evidence type="ECO:0000259" key="13">
    <source>
        <dbReference type="PROSITE" id="PS50990"/>
    </source>
</evidence>
<feature type="domain" description="ABC transporter" evidence="11">
    <location>
        <begin position="490"/>
        <end position="723"/>
    </location>
</feature>